<dbReference type="CDD" id="cd00038">
    <property type="entry name" value="CAP_ED"/>
    <property type="match status" value="1"/>
</dbReference>
<gene>
    <name evidence="3" type="ORF">HLVA_04090</name>
</gene>
<dbReference type="SUPFAM" id="SSF51206">
    <property type="entry name" value="cAMP-binding domain-like"/>
    <property type="match status" value="1"/>
</dbReference>
<dbReference type="EMBL" id="AP027059">
    <property type="protein sequence ID" value="BDU49840.1"/>
    <property type="molecule type" value="Genomic_DNA"/>
</dbReference>
<dbReference type="Gene3D" id="2.60.120.10">
    <property type="entry name" value="Jelly Rolls"/>
    <property type="match status" value="1"/>
</dbReference>
<proteinExistence type="predicted"/>
<dbReference type="InterPro" id="IPR000595">
    <property type="entry name" value="cNMP-bd_dom"/>
</dbReference>
<dbReference type="InterPro" id="IPR014710">
    <property type="entry name" value="RmlC-like_jellyroll"/>
</dbReference>
<dbReference type="Gene3D" id="1.25.40.10">
    <property type="entry name" value="Tetratricopeptide repeat domain"/>
    <property type="match status" value="1"/>
</dbReference>
<dbReference type="AlphaFoldDB" id="A0AAU9D981"/>
<keyword evidence="4" id="KW-1185">Reference proteome</keyword>
<dbReference type="KEGG" id="haby:HLVA_04090"/>
<dbReference type="PANTHER" id="PTHR47823:SF9">
    <property type="entry name" value="CHROMOSOME UNDETERMINED SCAFFOLD_10, WHOLE GENOME SHOTGUN SEQUENCE"/>
    <property type="match status" value="1"/>
</dbReference>
<evidence type="ECO:0000259" key="2">
    <source>
        <dbReference type="PROSITE" id="PS50042"/>
    </source>
</evidence>
<organism evidence="3 4">
    <name type="scientific">Haliovirga abyssi</name>
    <dbReference type="NCBI Taxonomy" id="2996794"/>
    <lineage>
        <taxon>Bacteria</taxon>
        <taxon>Fusobacteriati</taxon>
        <taxon>Fusobacteriota</taxon>
        <taxon>Fusobacteriia</taxon>
        <taxon>Fusobacteriales</taxon>
        <taxon>Haliovirgaceae</taxon>
        <taxon>Haliovirga</taxon>
    </lineage>
</organism>
<dbReference type="RefSeq" id="WP_307904782.1">
    <property type="nucleotide sequence ID" value="NZ_AP027059.1"/>
</dbReference>
<keyword evidence="1" id="KW-0175">Coiled coil</keyword>
<evidence type="ECO:0000256" key="1">
    <source>
        <dbReference type="SAM" id="Coils"/>
    </source>
</evidence>
<sequence>MRTFRINKGGIIYFENTVDNNVYVIRKGKVEIIRTNTLFLVDNNLKNRKRLKEGDVFGFEEVFFNLTRGERAIALENTELIVFPITDFSAFMEKNITIGEKMINSLAGKIRKLNNKIKEISNRTECIMEHGKIKDIYIYFLKQGEYKKAQQILERMIVKESDVEFAIKEKDRISILQSLGISVEKIDAIVSKYKDNEELNILLAILEGMKIKVVAEELHEKIFFEMIKIKKKIGKDDEYLNRLKEFLEEFPYSDYIKDVMFDLIEEYDKRKRFPEALSIANKLTDEELTNEEIEKTKKNIEKLKHDIPKEGEENVG</sequence>
<dbReference type="Pfam" id="PF00027">
    <property type="entry name" value="cNMP_binding"/>
    <property type="match status" value="1"/>
</dbReference>
<feature type="coiled-coil region" evidence="1">
    <location>
        <begin position="283"/>
        <end position="313"/>
    </location>
</feature>
<name>A0AAU9D981_9FUSO</name>
<evidence type="ECO:0000313" key="3">
    <source>
        <dbReference type="EMBL" id="BDU49840.1"/>
    </source>
</evidence>
<evidence type="ECO:0000313" key="4">
    <source>
        <dbReference type="Proteomes" id="UP001321582"/>
    </source>
</evidence>
<reference evidence="3 4" key="1">
    <citation type="submission" date="2022-11" db="EMBL/GenBank/DDBJ databases">
        <title>Haliovirga abyssi gen. nov., sp. nov., a mesophilic fermentative bacterium isolated from the Iheya North hydrothermal field and the proposal of Haliovirgaceae fam. nov.</title>
        <authorList>
            <person name="Miyazaki U."/>
            <person name="Tame A."/>
            <person name="Miyazaki J."/>
            <person name="Takai K."/>
            <person name="Sawayama S."/>
            <person name="Kitajima M."/>
            <person name="Okamoto A."/>
            <person name="Nakagawa S."/>
        </authorList>
    </citation>
    <scope>NUCLEOTIDE SEQUENCE [LARGE SCALE GENOMIC DNA]</scope>
    <source>
        <strain evidence="3 4">IC12</strain>
    </source>
</reference>
<feature type="domain" description="Cyclic nucleotide-binding" evidence="2">
    <location>
        <begin position="1"/>
        <end position="109"/>
    </location>
</feature>
<dbReference type="PROSITE" id="PS50042">
    <property type="entry name" value="CNMP_BINDING_3"/>
    <property type="match status" value="1"/>
</dbReference>
<dbReference type="PANTHER" id="PTHR47823">
    <property type="entry name" value="ION_TRANS DOMAIN-CONTAINING PROTEIN"/>
    <property type="match status" value="1"/>
</dbReference>
<dbReference type="InterPro" id="IPR018490">
    <property type="entry name" value="cNMP-bd_dom_sf"/>
</dbReference>
<dbReference type="InterPro" id="IPR011990">
    <property type="entry name" value="TPR-like_helical_dom_sf"/>
</dbReference>
<accession>A0AAU9D981</accession>
<protein>
    <recommendedName>
        <fullName evidence="2">Cyclic nucleotide-binding domain-containing protein</fullName>
    </recommendedName>
</protein>
<dbReference type="Proteomes" id="UP001321582">
    <property type="component" value="Chromosome"/>
</dbReference>